<dbReference type="Pfam" id="PF00176">
    <property type="entry name" value="SNF2-rel_dom"/>
    <property type="match status" value="1"/>
</dbReference>
<dbReference type="Proteomes" id="UP000000305">
    <property type="component" value="Unassembled WGS sequence"/>
</dbReference>
<dbReference type="InterPro" id="IPR027417">
    <property type="entry name" value="P-loop_NTPase"/>
</dbReference>
<keyword evidence="6" id="KW-1185">Reference proteome</keyword>
<evidence type="ECO:0000256" key="2">
    <source>
        <dbReference type="ARBA" id="ARBA00022801"/>
    </source>
</evidence>
<keyword evidence="3" id="KW-0067">ATP-binding</keyword>
<feature type="domain" description="SNF2 N-terminal" evidence="4">
    <location>
        <begin position="15"/>
        <end position="100"/>
    </location>
</feature>
<keyword evidence="2" id="KW-0378">Hydrolase</keyword>
<dbReference type="STRING" id="6669.E9GWC7"/>
<protein>
    <recommendedName>
        <fullName evidence="4">SNF2 N-terminal domain-containing protein</fullName>
    </recommendedName>
</protein>
<dbReference type="EMBL" id="GL732570">
    <property type="protein sequence ID" value="EFX76212.1"/>
    <property type="molecule type" value="Genomic_DNA"/>
</dbReference>
<evidence type="ECO:0000259" key="4">
    <source>
        <dbReference type="Pfam" id="PF00176"/>
    </source>
</evidence>
<dbReference type="InParanoid" id="E9GWC7"/>
<name>E9GWC7_DAPPU</name>
<keyword evidence="1" id="KW-0547">Nucleotide-binding</keyword>
<dbReference type="InterPro" id="IPR050628">
    <property type="entry name" value="SNF2_RAD54_helicase_TF"/>
</dbReference>
<organism evidence="5 6">
    <name type="scientific">Daphnia pulex</name>
    <name type="common">Water flea</name>
    <dbReference type="NCBI Taxonomy" id="6669"/>
    <lineage>
        <taxon>Eukaryota</taxon>
        <taxon>Metazoa</taxon>
        <taxon>Ecdysozoa</taxon>
        <taxon>Arthropoda</taxon>
        <taxon>Crustacea</taxon>
        <taxon>Branchiopoda</taxon>
        <taxon>Diplostraca</taxon>
        <taxon>Cladocera</taxon>
        <taxon>Anomopoda</taxon>
        <taxon>Daphniidae</taxon>
        <taxon>Daphnia</taxon>
    </lineage>
</organism>
<dbReference type="KEGG" id="dpx:DAPPUDRAFT_322554"/>
<dbReference type="InterPro" id="IPR000330">
    <property type="entry name" value="SNF2_N"/>
</dbReference>
<accession>E9GWC7</accession>
<evidence type="ECO:0000313" key="5">
    <source>
        <dbReference type="EMBL" id="EFX76212.1"/>
    </source>
</evidence>
<sequence>MTPTLKIMTTKLYDYQKWRLSWLLWRETESPKGDCGCDFDASNYPNQSYFVGGILADHMGLGKTLSMISPIASQKENQPILPSDSNINDPNGETLIICRLVFLVF</sequence>
<dbReference type="OrthoDB" id="2801544at2759"/>
<evidence type="ECO:0000256" key="1">
    <source>
        <dbReference type="ARBA" id="ARBA00022741"/>
    </source>
</evidence>
<dbReference type="GO" id="GO:0016787">
    <property type="term" value="F:hydrolase activity"/>
    <property type="evidence" value="ECO:0007669"/>
    <property type="project" value="UniProtKB-KW"/>
</dbReference>
<dbReference type="HOGENOM" id="CLU_2239283_0_0_1"/>
<dbReference type="Gene3D" id="3.40.50.10810">
    <property type="entry name" value="Tandem AAA-ATPase domain"/>
    <property type="match status" value="1"/>
</dbReference>
<evidence type="ECO:0000256" key="3">
    <source>
        <dbReference type="ARBA" id="ARBA00022840"/>
    </source>
</evidence>
<reference evidence="5 6" key="1">
    <citation type="journal article" date="2011" name="Science">
        <title>The ecoresponsive genome of Daphnia pulex.</title>
        <authorList>
            <person name="Colbourne J.K."/>
            <person name="Pfrender M.E."/>
            <person name="Gilbert D."/>
            <person name="Thomas W.K."/>
            <person name="Tucker A."/>
            <person name="Oakley T.H."/>
            <person name="Tokishita S."/>
            <person name="Aerts A."/>
            <person name="Arnold G.J."/>
            <person name="Basu M.K."/>
            <person name="Bauer D.J."/>
            <person name="Caceres C.E."/>
            <person name="Carmel L."/>
            <person name="Casola C."/>
            <person name="Choi J.H."/>
            <person name="Detter J.C."/>
            <person name="Dong Q."/>
            <person name="Dusheyko S."/>
            <person name="Eads B.D."/>
            <person name="Frohlich T."/>
            <person name="Geiler-Samerotte K.A."/>
            <person name="Gerlach D."/>
            <person name="Hatcher P."/>
            <person name="Jogdeo S."/>
            <person name="Krijgsveld J."/>
            <person name="Kriventseva E.V."/>
            <person name="Kultz D."/>
            <person name="Laforsch C."/>
            <person name="Lindquist E."/>
            <person name="Lopez J."/>
            <person name="Manak J.R."/>
            <person name="Muller J."/>
            <person name="Pangilinan J."/>
            <person name="Patwardhan R.P."/>
            <person name="Pitluck S."/>
            <person name="Pritham E.J."/>
            <person name="Rechtsteiner A."/>
            <person name="Rho M."/>
            <person name="Rogozin I.B."/>
            <person name="Sakarya O."/>
            <person name="Salamov A."/>
            <person name="Schaack S."/>
            <person name="Shapiro H."/>
            <person name="Shiga Y."/>
            <person name="Skalitzky C."/>
            <person name="Smith Z."/>
            <person name="Souvorov A."/>
            <person name="Sung W."/>
            <person name="Tang Z."/>
            <person name="Tsuchiya D."/>
            <person name="Tu H."/>
            <person name="Vos H."/>
            <person name="Wang M."/>
            <person name="Wolf Y.I."/>
            <person name="Yamagata H."/>
            <person name="Yamada T."/>
            <person name="Ye Y."/>
            <person name="Shaw J.R."/>
            <person name="Andrews J."/>
            <person name="Crease T.J."/>
            <person name="Tang H."/>
            <person name="Lucas S.M."/>
            <person name="Robertson H.M."/>
            <person name="Bork P."/>
            <person name="Koonin E.V."/>
            <person name="Zdobnov E.M."/>
            <person name="Grigoriev I.V."/>
            <person name="Lynch M."/>
            <person name="Boore J.L."/>
        </authorList>
    </citation>
    <scope>NUCLEOTIDE SEQUENCE [LARGE SCALE GENOMIC DNA]</scope>
</reference>
<gene>
    <name evidence="5" type="ORF">DAPPUDRAFT_322554</name>
</gene>
<dbReference type="GO" id="GO:0005524">
    <property type="term" value="F:ATP binding"/>
    <property type="evidence" value="ECO:0007669"/>
    <property type="project" value="UniProtKB-KW"/>
</dbReference>
<dbReference type="InterPro" id="IPR038718">
    <property type="entry name" value="SNF2-like_sf"/>
</dbReference>
<dbReference type="PANTHER" id="PTHR45626">
    <property type="entry name" value="TRANSCRIPTION TERMINATION FACTOR 2-RELATED"/>
    <property type="match status" value="1"/>
</dbReference>
<dbReference type="AlphaFoldDB" id="E9GWC7"/>
<dbReference type="SUPFAM" id="SSF52540">
    <property type="entry name" value="P-loop containing nucleoside triphosphate hydrolases"/>
    <property type="match status" value="1"/>
</dbReference>
<evidence type="ECO:0000313" key="6">
    <source>
        <dbReference type="Proteomes" id="UP000000305"/>
    </source>
</evidence>
<proteinExistence type="predicted"/>